<dbReference type="PANTHER" id="PTHR47466:SF1">
    <property type="entry name" value="METALLOPROTEASE MEP1 (AFU_ORTHOLOGUE AFUA_1G07730)-RELATED"/>
    <property type="match status" value="1"/>
</dbReference>
<dbReference type="SUPFAM" id="SSF55486">
    <property type="entry name" value="Metalloproteases ('zincins'), catalytic domain"/>
    <property type="match status" value="1"/>
</dbReference>
<evidence type="ECO:0000313" key="13">
    <source>
        <dbReference type="Proteomes" id="UP000024837"/>
    </source>
</evidence>
<dbReference type="GO" id="GO:0006508">
    <property type="term" value="P:proteolysis"/>
    <property type="evidence" value="ECO:0007669"/>
    <property type="project" value="UniProtKB-KW"/>
</dbReference>
<keyword evidence="2" id="KW-0645">Protease</keyword>
<feature type="signal peptide" evidence="10">
    <location>
        <begin position="1"/>
        <end position="17"/>
    </location>
</feature>
<dbReference type="MEROPS" id="M43.008"/>
<feature type="region of interest" description="Disordered" evidence="9">
    <location>
        <begin position="302"/>
        <end position="342"/>
    </location>
</feature>
<keyword evidence="5" id="KW-0378">Hydrolase</keyword>
<evidence type="ECO:0000256" key="3">
    <source>
        <dbReference type="ARBA" id="ARBA00022723"/>
    </source>
</evidence>
<organism evidence="12 13">
    <name type="scientific">Drechslerella stenobrocha 248</name>
    <dbReference type="NCBI Taxonomy" id="1043628"/>
    <lineage>
        <taxon>Eukaryota</taxon>
        <taxon>Fungi</taxon>
        <taxon>Dikarya</taxon>
        <taxon>Ascomycota</taxon>
        <taxon>Pezizomycotina</taxon>
        <taxon>Orbiliomycetes</taxon>
        <taxon>Orbiliales</taxon>
        <taxon>Orbiliaceae</taxon>
        <taxon>Drechslerella</taxon>
    </lineage>
</organism>
<dbReference type="InterPro" id="IPR008754">
    <property type="entry name" value="Peptidase_M43"/>
</dbReference>
<evidence type="ECO:0000256" key="5">
    <source>
        <dbReference type="ARBA" id="ARBA00022801"/>
    </source>
</evidence>
<accession>W7HR93</accession>
<feature type="compositionally biased region" description="Low complexity" evidence="9">
    <location>
        <begin position="302"/>
        <end position="339"/>
    </location>
</feature>
<dbReference type="GO" id="GO:0008237">
    <property type="term" value="F:metallopeptidase activity"/>
    <property type="evidence" value="ECO:0007669"/>
    <property type="project" value="UniProtKB-KW"/>
</dbReference>
<gene>
    <name evidence="12" type="ORF">DRE_05255</name>
</gene>
<dbReference type="Gene3D" id="3.40.390.10">
    <property type="entry name" value="Collagenase (Catalytic Domain)"/>
    <property type="match status" value="1"/>
</dbReference>
<feature type="chain" id="PRO_5004895536" description="Peptidase M43 pregnancy-associated plasma-A domain-containing protein" evidence="10">
    <location>
        <begin position="18"/>
        <end position="350"/>
    </location>
</feature>
<proteinExistence type="inferred from homology"/>
<evidence type="ECO:0000256" key="2">
    <source>
        <dbReference type="ARBA" id="ARBA00022670"/>
    </source>
</evidence>
<evidence type="ECO:0000256" key="7">
    <source>
        <dbReference type="ARBA" id="ARBA00023049"/>
    </source>
</evidence>
<evidence type="ECO:0000256" key="4">
    <source>
        <dbReference type="ARBA" id="ARBA00022729"/>
    </source>
</evidence>
<dbReference type="Pfam" id="PF05572">
    <property type="entry name" value="Peptidase_M43"/>
    <property type="match status" value="1"/>
</dbReference>
<dbReference type="GO" id="GO:0046872">
    <property type="term" value="F:metal ion binding"/>
    <property type="evidence" value="ECO:0007669"/>
    <property type="project" value="UniProtKB-KW"/>
</dbReference>
<name>W7HR93_9PEZI</name>
<evidence type="ECO:0000256" key="9">
    <source>
        <dbReference type="SAM" id="MobiDB-lite"/>
    </source>
</evidence>
<evidence type="ECO:0000256" key="10">
    <source>
        <dbReference type="SAM" id="SignalP"/>
    </source>
</evidence>
<evidence type="ECO:0000256" key="8">
    <source>
        <dbReference type="ARBA" id="ARBA00023157"/>
    </source>
</evidence>
<evidence type="ECO:0000256" key="1">
    <source>
        <dbReference type="ARBA" id="ARBA00008721"/>
    </source>
</evidence>
<evidence type="ECO:0000313" key="12">
    <source>
        <dbReference type="EMBL" id="EWC45694.1"/>
    </source>
</evidence>
<dbReference type="EMBL" id="KI966425">
    <property type="protein sequence ID" value="EWC45694.1"/>
    <property type="molecule type" value="Genomic_DNA"/>
</dbReference>
<keyword evidence="4 10" id="KW-0732">Signal</keyword>
<comment type="similarity">
    <text evidence="1">Belongs to the peptidase M43B family.</text>
</comment>
<dbReference type="HOGENOM" id="CLU_048726_0_0_1"/>
<keyword evidence="3" id="KW-0479">Metal-binding</keyword>
<evidence type="ECO:0000259" key="11">
    <source>
        <dbReference type="Pfam" id="PF05572"/>
    </source>
</evidence>
<keyword evidence="8" id="KW-1015">Disulfide bond</keyword>
<sequence>MRSIFTLLPLLALAVEARKCGNDVIPPHAQAIAKYFSRMDKLANARGFHPTTDRSLVIDTYFHVISVDTTEEGHNLSDKKLKAQFDALNRDYLGTGISFALKNTTRTVNSRWAKGNYELEMKSALRQGSYAALNMYFRPLSGGLLGVCVFPDDVTPGDRTFLLDGCQVLSTSVPGGGEQNYDDGKTATHEIGHWLGLFHTFQGGCNGGDFVDDTPPEASPAFGCPIGRDTCKSDNLTDPIHNFMDYTYDSCMFEFTTGQTKRVFDMWDRYRAKFVTETPLPVDPVDPVEPVDPVDPVDPVTPVTPVDPVDPVTPVDPAEPVTPVEPVAPVDPVTPVDPVDPVDPDYELFY</sequence>
<feature type="domain" description="Peptidase M43 pregnancy-associated plasma-A" evidence="11">
    <location>
        <begin position="184"/>
        <end position="265"/>
    </location>
</feature>
<keyword evidence="13" id="KW-1185">Reference proteome</keyword>
<keyword evidence="7" id="KW-0482">Metalloprotease</keyword>
<keyword evidence="6" id="KW-0862">Zinc</keyword>
<reference evidence="12 13" key="1">
    <citation type="submission" date="2013-05" db="EMBL/GenBank/DDBJ databases">
        <title>Drechslerella stenobrocha genome reveals carnivorous origination and mechanical trapping mechanism of predatory fungi.</title>
        <authorList>
            <person name="Liu X."/>
            <person name="Zhang W."/>
            <person name="Liu K."/>
        </authorList>
    </citation>
    <scope>NUCLEOTIDE SEQUENCE [LARGE SCALE GENOMIC DNA]</scope>
    <source>
        <strain evidence="12 13">248</strain>
    </source>
</reference>
<dbReference type="Proteomes" id="UP000024837">
    <property type="component" value="Unassembled WGS sequence"/>
</dbReference>
<dbReference type="OrthoDB" id="536211at2759"/>
<protein>
    <recommendedName>
        <fullName evidence="11">Peptidase M43 pregnancy-associated plasma-A domain-containing protein</fullName>
    </recommendedName>
</protein>
<dbReference type="AlphaFoldDB" id="W7HR93"/>
<evidence type="ECO:0000256" key="6">
    <source>
        <dbReference type="ARBA" id="ARBA00022833"/>
    </source>
</evidence>
<dbReference type="CDD" id="cd04275">
    <property type="entry name" value="ZnMc_pappalysin_like"/>
    <property type="match status" value="1"/>
</dbReference>
<dbReference type="InterPro" id="IPR024079">
    <property type="entry name" value="MetalloPept_cat_dom_sf"/>
</dbReference>
<dbReference type="PANTHER" id="PTHR47466">
    <property type="match status" value="1"/>
</dbReference>